<accession>A0A229NYD2</accession>
<proteinExistence type="predicted"/>
<dbReference type="OrthoDB" id="2735601at2"/>
<sequence length="127" mass="13952">MNLIEEYGLPFVKITIEFRGKELELSRVLLDTGSASTLFNADLVGDIGIIPEENDIVDTIRGVGGVEYVYTKFLDAIHFDGQSISQFQVEIGSMDYGLEIEGIIGFDFMKAAGLVINTNEMTVSSFS</sequence>
<gene>
    <name evidence="1" type="ORF">CGZ75_17910</name>
</gene>
<dbReference type="SUPFAM" id="SSF50630">
    <property type="entry name" value="Acid proteases"/>
    <property type="match status" value="1"/>
</dbReference>
<dbReference type="Proteomes" id="UP000215145">
    <property type="component" value="Unassembled WGS sequence"/>
</dbReference>
<dbReference type="AlphaFoldDB" id="A0A229NYD2"/>
<keyword evidence="2" id="KW-1185">Reference proteome</keyword>
<evidence type="ECO:0000313" key="2">
    <source>
        <dbReference type="Proteomes" id="UP000215145"/>
    </source>
</evidence>
<dbReference type="InterPro" id="IPR021109">
    <property type="entry name" value="Peptidase_aspartic_dom_sf"/>
</dbReference>
<dbReference type="RefSeq" id="WP_089525572.1">
    <property type="nucleotide sequence ID" value="NZ_NMUQ01000002.1"/>
</dbReference>
<name>A0A229NYD2_9BACL</name>
<comment type="caution">
    <text evidence="1">The sequence shown here is derived from an EMBL/GenBank/DDBJ whole genome shotgun (WGS) entry which is preliminary data.</text>
</comment>
<dbReference type="Gene3D" id="2.40.70.10">
    <property type="entry name" value="Acid Proteases"/>
    <property type="match status" value="1"/>
</dbReference>
<evidence type="ECO:0000313" key="1">
    <source>
        <dbReference type="EMBL" id="OXM14755.1"/>
    </source>
</evidence>
<reference evidence="1 2" key="1">
    <citation type="submission" date="2017-07" db="EMBL/GenBank/DDBJ databases">
        <title>Paenibacillus herberti R33 genome sequencing and assembly.</title>
        <authorList>
            <person name="Su W."/>
        </authorList>
    </citation>
    <scope>NUCLEOTIDE SEQUENCE [LARGE SCALE GENOMIC DNA]</scope>
    <source>
        <strain evidence="1 2">R33</strain>
    </source>
</reference>
<organism evidence="1 2">
    <name type="scientific">Paenibacillus herberti</name>
    <dbReference type="NCBI Taxonomy" id="1619309"/>
    <lineage>
        <taxon>Bacteria</taxon>
        <taxon>Bacillati</taxon>
        <taxon>Bacillota</taxon>
        <taxon>Bacilli</taxon>
        <taxon>Bacillales</taxon>
        <taxon>Paenibacillaceae</taxon>
        <taxon>Paenibacillus</taxon>
    </lineage>
</organism>
<protein>
    <recommendedName>
        <fullName evidence="3">Peptidase A2 domain-containing protein</fullName>
    </recommendedName>
</protein>
<dbReference type="EMBL" id="NMUQ01000002">
    <property type="protein sequence ID" value="OXM14755.1"/>
    <property type="molecule type" value="Genomic_DNA"/>
</dbReference>
<dbReference type="Pfam" id="PF13650">
    <property type="entry name" value="Asp_protease_2"/>
    <property type="match status" value="1"/>
</dbReference>
<evidence type="ECO:0008006" key="3">
    <source>
        <dbReference type="Google" id="ProtNLM"/>
    </source>
</evidence>